<dbReference type="InterPro" id="IPR005119">
    <property type="entry name" value="LysR_subst-bd"/>
</dbReference>
<evidence type="ECO:0000313" key="7">
    <source>
        <dbReference type="Proteomes" id="UP001500795"/>
    </source>
</evidence>
<dbReference type="SUPFAM" id="SSF46785">
    <property type="entry name" value="Winged helix' DNA-binding domain"/>
    <property type="match status" value="1"/>
</dbReference>
<dbReference type="InterPro" id="IPR036388">
    <property type="entry name" value="WH-like_DNA-bd_sf"/>
</dbReference>
<keyword evidence="3" id="KW-0238">DNA-binding</keyword>
<evidence type="ECO:0000313" key="6">
    <source>
        <dbReference type="EMBL" id="GAA3527252.1"/>
    </source>
</evidence>
<evidence type="ECO:0000256" key="1">
    <source>
        <dbReference type="ARBA" id="ARBA00009437"/>
    </source>
</evidence>
<reference evidence="7" key="1">
    <citation type="journal article" date="2019" name="Int. J. Syst. Evol. Microbiol.">
        <title>The Global Catalogue of Microorganisms (GCM) 10K type strain sequencing project: providing services to taxonomists for standard genome sequencing and annotation.</title>
        <authorList>
            <consortium name="The Broad Institute Genomics Platform"/>
            <consortium name="The Broad Institute Genome Sequencing Center for Infectious Disease"/>
            <person name="Wu L."/>
            <person name="Ma J."/>
        </authorList>
    </citation>
    <scope>NUCLEOTIDE SEQUENCE [LARGE SCALE GENOMIC DNA]</scope>
    <source>
        <strain evidence="7">JCM 17110</strain>
    </source>
</reference>
<dbReference type="Gene3D" id="1.10.10.10">
    <property type="entry name" value="Winged helix-like DNA-binding domain superfamily/Winged helix DNA-binding domain"/>
    <property type="match status" value="1"/>
</dbReference>
<comment type="similarity">
    <text evidence="1">Belongs to the LysR transcriptional regulatory family.</text>
</comment>
<dbReference type="PRINTS" id="PR00039">
    <property type="entry name" value="HTHLYSR"/>
</dbReference>
<dbReference type="SUPFAM" id="SSF53850">
    <property type="entry name" value="Periplasmic binding protein-like II"/>
    <property type="match status" value="1"/>
</dbReference>
<proteinExistence type="inferred from homology"/>
<keyword evidence="4" id="KW-0804">Transcription</keyword>
<comment type="caution">
    <text evidence="6">The sequence shown here is derived from an EMBL/GenBank/DDBJ whole genome shotgun (WGS) entry which is preliminary data.</text>
</comment>
<dbReference type="Gene3D" id="3.40.190.10">
    <property type="entry name" value="Periplasmic binding protein-like II"/>
    <property type="match status" value="2"/>
</dbReference>
<evidence type="ECO:0000256" key="4">
    <source>
        <dbReference type="ARBA" id="ARBA00023163"/>
    </source>
</evidence>
<accession>A0ABP6V2Q3</accession>
<dbReference type="Pfam" id="PF00126">
    <property type="entry name" value="HTH_1"/>
    <property type="match status" value="1"/>
</dbReference>
<sequence length="307" mass="33527">MRAFEAAARHGSFAGAAGELNVTAAAVSHRIKELEGSLGVALFVRQPRGVALTEAGRRYRDSVACAFQIIERATAGIERGSVDGPLIVSIPHSFAQLWLAPRLERLVRRFPGLELSLVGDSRLADLRQGQADLGVRFGGGGYPGLLVEYLMGDAVAVLAPAQAIPELSDSRPRTLMRTMTLLEDMGVSAAEPWSGWPPWLREAGLRPQGLQKIRMSDSSMTVSACSRGLGLCIGRLSLSVELVQERRVQALLPWRSTEYGYYLVSRPAEQDNPRVMAFRSWLLEEIDTYVAQVKSTMAIELGRPVPE</sequence>
<keyword evidence="7" id="KW-1185">Reference proteome</keyword>
<evidence type="ECO:0000256" key="2">
    <source>
        <dbReference type="ARBA" id="ARBA00023015"/>
    </source>
</evidence>
<evidence type="ECO:0000256" key="3">
    <source>
        <dbReference type="ARBA" id="ARBA00023125"/>
    </source>
</evidence>
<name>A0ABP6V2Q3_9GAMM</name>
<organism evidence="6 7">
    <name type="scientific">Zobellella aerophila</name>
    <dbReference type="NCBI Taxonomy" id="870480"/>
    <lineage>
        <taxon>Bacteria</taxon>
        <taxon>Pseudomonadati</taxon>
        <taxon>Pseudomonadota</taxon>
        <taxon>Gammaproteobacteria</taxon>
        <taxon>Aeromonadales</taxon>
        <taxon>Aeromonadaceae</taxon>
        <taxon>Zobellella</taxon>
    </lineage>
</organism>
<dbReference type="PANTHER" id="PTHR30537:SF79">
    <property type="entry name" value="TRANSCRIPTIONAL REGULATOR-RELATED"/>
    <property type="match status" value="1"/>
</dbReference>
<gene>
    <name evidence="6" type="primary">gcvA_1</name>
    <name evidence="6" type="ORF">GCM10022394_03020</name>
</gene>
<evidence type="ECO:0000259" key="5">
    <source>
        <dbReference type="PROSITE" id="PS50931"/>
    </source>
</evidence>
<dbReference type="InterPro" id="IPR036390">
    <property type="entry name" value="WH_DNA-bd_sf"/>
</dbReference>
<keyword evidence="2" id="KW-0805">Transcription regulation</keyword>
<dbReference type="PANTHER" id="PTHR30537">
    <property type="entry name" value="HTH-TYPE TRANSCRIPTIONAL REGULATOR"/>
    <property type="match status" value="1"/>
</dbReference>
<dbReference type="Proteomes" id="UP001500795">
    <property type="component" value="Unassembled WGS sequence"/>
</dbReference>
<feature type="domain" description="HTH lysR-type" evidence="5">
    <location>
        <begin position="1"/>
        <end position="53"/>
    </location>
</feature>
<dbReference type="Pfam" id="PF03466">
    <property type="entry name" value="LysR_substrate"/>
    <property type="match status" value="1"/>
</dbReference>
<dbReference type="InterPro" id="IPR000847">
    <property type="entry name" value="LysR_HTH_N"/>
</dbReference>
<protein>
    <submittedName>
        <fullName evidence="6">Transcriptional regulator GcvA</fullName>
    </submittedName>
</protein>
<dbReference type="InterPro" id="IPR058163">
    <property type="entry name" value="LysR-type_TF_proteobact-type"/>
</dbReference>
<dbReference type="PROSITE" id="PS50931">
    <property type="entry name" value="HTH_LYSR"/>
    <property type="match status" value="1"/>
</dbReference>
<dbReference type="EMBL" id="BAABCX010000001">
    <property type="protein sequence ID" value="GAA3527252.1"/>
    <property type="molecule type" value="Genomic_DNA"/>
</dbReference>